<proteinExistence type="predicted"/>
<sequence length="215" mass="24728">MIVYEFKVKAKPAQYAAIDEAIRSAQFIRNKCLRYWMDNPGVTKYDLNKHCAVLASEFSFAKELNSMARQASAERAWCAIQRFFENCKNKIPGKKGYPQFKKNSRSVEYKTSGWVLLSPKRIKFTDRKGIGELKLVGTWDLAHYSVKSMKRVRLVRRADGYYCQFCLYTEAKVDSKSTGKSVGLDLGIRYFFADSESLFIKKRFRKPNDVTSGGS</sequence>
<evidence type="ECO:0000313" key="2">
    <source>
        <dbReference type="Proteomes" id="UP001232992"/>
    </source>
</evidence>
<keyword evidence="2" id="KW-1185">Reference proteome</keyword>
<name>A0ABT7BWH0_9CYAN</name>
<reference evidence="1 2" key="1">
    <citation type="submission" date="2023-01" db="EMBL/GenBank/DDBJ databases">
        <title>Novel diversity within Roseofilum (Cyanobacteria; Desertifilaceae) from marine benthic mats with descriptions of four novel species.</title>
        <authorList>
            <person name="Wang Y."/>
            <person name="Berthold D.E."/>
            <person name="Hu J."/>
            <person name="Lefler F.W."/>
            <person name="Laughinghouse H.D. IV."/>
        </authorList>
    </citation>
    <scope>NUCLEOTIDE SEQUENCE [LARGE SCALE GENOMIC DNA]</scope>
    <source>
        <strain evidence="1 2">BLCC-M143</strain>
    </source>
</reference>
<organism evidence="1 2">
    <name type="scientific">Roseofilum casamattae BLCC-M143</name>
    <dbReference type="NCBI Taxonomy" id="3022442"/>
    <lineage>
        <taxon>Bacteria</taxon>
        <taxon>Bacillati</taxon>
        <taxon>Cyanobacteriota</taxon>
        <taxon>Cyanophyceae</taxon>
        <taxon>Desertifilales</taxon>
        <taxon>Desertifilaceae</taxon>
        <taxon>Roseofilum</taxon>
        <taxon>Roseofilum casamattae</taxon>
    </lineage>
</organism>
<comment type="caution">
    <text evidence="1">The sequence shown here is derived from an EMBL/GenBank/DDBJ whole genome shotgun (WGS) entry which is preliminary data.</text>
</comment>
<gene>
    <name evidence="1" type="ORF">PMH09_09455</name>
</gene>
<dbReference type="EMBL" id="JAQOSQ010000007">
    <property type="protein sequence ID" value="MDJ1183425.1"/>
    <property type="molecule type" value="Genomic_DNA"/>
</dbReference>
<dbReference type="Proteomes" id="UP001232992">
    <property type="component" value="Unassembled WGS sequence"/>
</dbReference>
<protein>
    <submittedName>
        <fullName evidence="1">Transposase</fullName>
    </submittedName>
</protein>
<evidence type="ECO:0000313" key="1">
    <source>
        <dbReference type="EMBL" id="MDJ1183425.1"/>
    </source>
</evidence>
<accession>A0ABT7BWH0</accession>